<feature type="coiled-coil region" evidence="1">
    <location>
        <begin position="126"/>
        <end position="187"/>
    </location>
</feature>
<protein>
    <recommendedName>
        <fullName evidence="4">HAUS augmin-like complex subunit 3 N-terminal domain-containing protein</fullName>
    </recommendedName>
</protein>
<reference evidence="2" key="1">
    <citation type="submission" date="2021-02" db="EMBL/GenBank/DDBJ databases">
        <authorList>
            <person name="Nowell W R."/>
        </authorList>
    </citation>
    <scope>NUCLEOTIDE SEQUENCE</scope>
    <source>
        <strain evidence="2">Ploen Becks lab</strain>
    </source>
</reference>
<dbReference type="GO" id="GO:0051225">
    <property type="term" value="P:spindle assembly"/>
    <property type="evidence" value="ECO:0007669"/>
    <property type="project" value="InterPro"/>
</dbReference>
<dbReference type="GO" id="GO:0070652">
    <property type="term" value="C:HAUS complex"/>
    <property type="evidence" value="ECO:0007669"/>
    <property type="project" value="InterPro"/>
</dbReference>
<dbReference type="GO" id="GO:0005815">
    <property type="term" value="C:microtubule organizing center"/>
    <property type="evidence" value="ECO:0007669"/>
    <property type="project" value="TreeGrafter"/>
</dbReference>
<evidence type="ECO:0000256" key="1">
    <source>
        <dbReference type="SAM" id="Coils"/>
    </source>
</evidence>
<dbReference type="GO" id="GO:0072686">
    <property type="term" value="C:mitotic spindle"/>
    <property type="evidence" value="ECO:0007669"/>
    <property type="project" value="TreeGrafter"/>
</dbReference>
<keyword evidence="1" id="KW-0175">Coiled coil</keyword>
<dbReference type="OrthoDB" id="10484527at2759"/>
<dbReference type="InterPro" id="IPR026206">
    <property type="entry name" value="HAUS3"/>
</dbReference>
<gene>
    <name evidence="2" type="ORF">OXX778_LOCUS9503</name>
</gene>
<organism evidence="2 3">
    <name type="scientific">Brachionus calyciflorus</name>
    <dbReference type="NCBI Taxonomy" id="104777"/>
    <lineage>
        <taxon>Eukaryota</taxon>
        <taxon>Metazoa</taxon>
        <taxon>Spiralia</taxon>
        <taxon>Gnathifera</taxon>
        <taxon>Rotifera</taxon>
        <taxon>Eurotatoria</taxon>
        <taxon>Monogononta</taxon>
        <taxon>Pseudotrocha</taxon>
        <taxon>Ploima</taxon>
        <taxon>Brachionidae</taxon>
        <taxon>Brachionus</taxon>
    </lineage>
</organism>
<dbReference type="EMBL" id="CAJNOC010001408">
    <property type="protein sequence ID" value="CAF0862286.1"/>
    <property type="molecule type" value="Genomic_DNA"/>
</dbReference>
<dbReference type="Proteomes" id="UP000663879">
    <property type="component" value="Unassembled WGS sequence"/>
</dbReference>
<sequence length="704" mass="82910">MEQNKSDKLYSLLKHWNFPDIATINPNSLDYLFDIPDTRPFFDWFFANVTESCYIPKSKLEAFDVKASKGQVIYDLDKLEEMNRLMNLKRDNQEIKTKNLREILNNSECRDELESYEFDFEKCNDIELLKKEIEKTEKEVQFQKRKHEFNKFCQKKFNDDLKETKIREESESRLQAKLEEKENYLKNSSKMINQNLNKTFIEFQAKLSDEERLNCLISNEEEIGEIDNYIVKEKAFLNTIKNLMNLELDCTDLKNLKGKLESDKIDSKEPTEKELLNQKQFQIIMKKKFPKAMDEWIHSKVGSKSSKTLLDEINRIDAEFDQFFVYSEDQLKQDPNLVAQIEQQILQNEQAKEEFLEKYKNLVKLMPTLINQLAYLKMVHLACIDLEKKELDLNLFYNKQDKLFKALNSQKSRIEFINYLQNSKLNNLENLKELFDELIDDHNQNGNKTNAHNSMASTSILATPMISMLQQNKNMNLSNFNQFSNANMLSSTMCSQFISSPSKQLSSKYSHSLESHVDPNTGFIHILNQFLITALRKFDQSDDLSGDMFKLTNPISINFNDNLDNYINLKNSINNLSKSSSNLIVLEKQCKYFFNGILKAIEYLYERDETTNESNSRLKNTMNYNLSKINVKMTKKLEMPIKKLGEQCVDLQNLFAAKIFQNYNQLKHYYSTDKLANIQRNFFVYFYTNPKQIEVIMEQLNSIS</sequence>
<dbReference type="PANTHER" id="PTHR19378:SF0">
    <property type="entry name" value="HAUS AUGMIN-LIKE COMPLEX SUBUNIT 3"/>
    <property type="match status" value="1"/>
</dbReference>
<accession>A0A813WRY2</accession>
<proteinExistence type="predicted"/>
<dbReference type="PANTHER" id="PTHR19378">
    <property type="entry name" value="GOLGIN- RELATED"/>
    <property type="match status" value="1"/>
</dbReference>
<evidence type="ECO:0000313" key="3">
    <source>
        <dbReference type="Proteomes" id="UP000663879"/>
    </source>
</evidence>
<dbReference type="GO" id="GO:0031023">
    <property type="term" value="P:microtubule organizing center organization"/>
    <property type="evidence" value="ECO:0007669"/>
    <property type="project" value="TreeGrafter"/>
</dbReference>
<name>A0A813WRY2_9BILA</name>
<evidence type="ECO:0008006" key="4">
    <source>
        <dbReference type="Google" id="ProtNLM"/>
    </source>
</evidence>
<keyword evidence="3" id="KW-1185">Reference proteome</keyword>
<evidence type="ECO:0000313" key="2">
    <source>
        <dbReference type="EMBL" id="CAF0862286.1"/>
    </source>
</evidence>
<dbReference type="AlphaFoldDB" id="A0A813WRY2"/>
<comment type="caution">
    <text evidence="2">The sequence shown here is derived from an EMBL/GenBank/DDBJ whole genome shotgun (WGS) entry which is preliminary data.</text>
</comment>